<dbReference type="GO" id="GO:0003676">
    <property type="term" value="F:nucleic acid binding"/>
    <property type="evidence" value="ECO:0007669"/>
    <property type="project" value="InterPro"/>
</dbReference>
<dbReference type="GO" id="GO:0004523">
    <property type="term" value="F:RNA-DNA hybrid ribonuclease activity"/>
    <property type="evidence" value="ECO:0007669"/>
    <property type="project" value="InterPro"/>
</dbReference>
<dbReference type="SUPFAM" id="SSF53098">
    <property type="entry name" value="Ribonuclease H-like"/>
    <property type="match status" value="1"/>
</dbReference>
<name>A0AAE1YAI1_9LAMI</name>
<dbReference type="InterPro" id="IPR012337">
    <property type="entry name" value="RNaseH-like_sf"/>
</dbReference>
<feature type="domain" description="RNase H type-1" evidence="2">
    <location>
        <begin position="158"/>
        <end position="280"/>
    </location>
</feature>
<gene>
    <name evidence="3" type="ORF">Salat_1437200</name>
</gene>
<evidence type="ECO:0000313" key="3">
    <source>
        <dbReference type="EMBL" id="KAK4426685.1"/>
    </source>
</evidence>
<dbReference type="AlphaFoldDB" id="A0AAE1YAI1"/>
<dbReference type="Pfam" id="PF13456">
    <property type="entry name" value="RVT_3"/>
    <property type="match status" value="1"/>
</dbReference>
<sequence length="300" mass="33081">MWLSLWLASLAPALRAQVLQFGVPFGRRESPVRSRLSGRIRHTPSSAALFARQVWGLSHLQWFFVSDYPDDSCAWLERVTQRLTGDDLDLFMTICLAIWWNRNRTLMDSITLPPDELVLFASNYLFTFRQVHMSVARTSVGVAPARWSPPNDTVIKLNYDGAIFAESGEIGVGVVARDCTGACVGWTTMKQAKQATPELVEALAARAAISFALSSGWRKITLEGDCSNLYYKLSSPLADCSVVGTVVRDIKQLGLSFSSCTFSLVRRAGNTIAHLLARNANNSNSGTSVCPPRLFFPLVT</sequence>
<feature type="signal peptide" evidence="1">
    <location>
        <begin position="1"/>
        <end position="16"/>
    </location>
</feature>
<comment type="caution">
    <text evidence="3">The sequence shown here is derived from an EMBL/GenBank/DDBJ whole genome shotgun (WGS) entry which is preliminary data.</text>
</comment>
<dbReference type="PANTHER" id="PTHR47074:SF48">
    <property type="entry name" value="POLYNUCLEOTIDYL TRANSFERASE, RIBONUCLEASE H-LIKE SUPERFAMILY PROTEIN"/>
    <property type="match status" value="1"/>
</dbReference>
<feature type="chain" id="PRO_5041958293" description="RNase H type-1 domain-containing protein" evidence="1">
    <location>
        <begin position="17"/>
        <end position="300"/>
    </location>
</feature>
<dbReference type="CDD" id="cd06222">
    <property type="entry name" value="RNase_H_like"/>
    <property type="match status" value="1"/>
</dbReference>
<dbReference type="EMBL" id="JACGWO010000005">
    <property type="protein sequence ID" value="KAK4426685.1"/>
    <property type="molecule type" value="Genomic_DNA"/>
</dbReference>
<reference evidence="3" key="1">
    <citation type="submission" date="2020-06" db="EMBL/GenBank/DDBJ databases">
        <authorList>
            <person name="Li T."/>
            <person name="Hu X."/>
            <person name="Zhang T."/>
            <person name="Song X."/>
            <person name="Zhang H."/>
            <person name="Dai N."/>
            <person name="Sheng W."/>
            <person name="Hou X."/>
            <person name="Wei L."/>
        </authorList>
    </citation>
    <scope>NUCLEOTIDE SEQUENCE</scope>
    <source>
        <strain evidence="3">3651</strain>
        <tissue evidence="3">Leaf</tissue>
    </source>
</reference>
<dbReference type="InterPro" id="IPR052929">
    <property type="entry name" value="RNase_H-like_EbsB-rel"/>
</dbReference>
<evidence type="ECO:0000259" key="2">
    <source>
        <dbReference type="Pfam" id="PF13456"/>
    </source>
</evidence>
<keyword evidence="4" id="KW-1185">Reference proteome</keyword>
<dbReference type="InterPro" id="IPR044730">
    <property type="entry name" value="RNase_H-like_dom_plant"/>
</dbReference>
<protein>
    <recommendedName>
        <fullName evidence="2">RNase H type-1 domain-containing protein</fullName>
    </recommendedName>
</protein>
<dbReference type="InterPro" id="IPR002156">
    <property type="entry name" value="RNaseH_domain"/>
</dbReference>
<dbReference type="PANTHER" id="PTHR47074">
    <property type="entry name" value="BNAC02G40300D PROTEIN"/>
    <property type="match status" value="1"/>
</dbReference>
<keyword evidence="1" id="KW-0732">Signal</keyword>
<dbReference type="Proteomes" id="UP001293254">
    <property type="component" value="Unassembled WGS sequence"/>
</dbReference>
<dbReference type="InterPro" id="IPR036397">
    <property type="entry name" value="RNaseH_sf"/>
</dbReference>
<reference evidence="3" key="2">
    <citation type="journal article" date="2024" name="Plant">
        <title>Genomic evolution and insights into agronomic trait innovations of Sesamum species.</title>
        <authorList>
            <person name="Miao H."/>
            <person name="Wang L."/>
            <person name="Qu L."/>
            <person name="Liu H."/>
            <person name="Sun Y."/>
            <person name="Le M."/>
            <person name="Wang Q."/>
            <person name="Wei S."/>
            <person name="Zheng Y."/>
            <person name="Lin W."/>
            <person name="Duan Y."/>
            <person name="Cao H."/>
            <person name="Xiong S."/>
            <person name="Wang X."/>
            <person name="Wei L."/>
            <person name="Li C."/>
            <person name="Ma Q."/>
            <person name="Ju M."/>
            <person name="Zhao R."/>
            <person name="Li G."/>
            <person name="Mu C."/>
            <person name="Tian Q."/>
            <person name="Mei H."/>
            <person name="Zhang T."/>
            <person name="Gao T."/>
            <person name="Zhang H."/>
        </authorList>
    </citation>
    <scope>NUCLEOTIDE SEQUENCE</scope>
    <source>
        <strain evidence="3">3651</strain>
    </source>
</reference>
<organism evidence="3 4">
    <name type="scientific">Sesamum alatum</name>
    <dbReference type="NCBI Taxonomy" id="300844"/>
    <lineage>
        <taxon>Eukaryota</taxon>
        <taxon>Viridiplantae</taxon>
        <taxon>Streptophyta</taxon>
        <taxon>Embryophyta</taxon>
        <taxon>Tracheophyta</taxon>
        <taxon>Spermatophyta</taxon>
        <taxon>Magnoliopsida</taxon>
        <taxon>eudicotyledons</taxon>
        <taxon>Gunneridae</taxon>
        <taxon>Pentapetalae</taxon>
        <taxon>asterids</taxon>
        <taxon>lamiids</taxon>
        <taxon>Lamiales</taxon>
        <taxon>Pedaliaceae</taxon>
        <taxon>Sesamum</taxon>
    </lineage>
</organism>
<accession>A0AAE1YAI1</accession>
<evidence type="ECO:0000313" key="4">
    <source>
        <dbReference type="Proteomes" id="UP001293254"/>
    </source>
</evidence>
<evidence type="ECO:0000256" key="1">
    <source>
        <dbReference type="SAM" id="SignalP"/>
    </source>
</evidence>
<proteinExistence type="predicted"/>
<dbReference type="Gene3D" id="3.30.420.10">
    <property type="entry name" value="Ribonuclease H-like superfamily/Ribonuclease H"/>
    <property type="match status" value="1"/>
</dbReference>